<evidence type="ECO:0000313" key="13">
    <source>
        <dbReference type="EMBL" id="MEQ2261977.1"/>
    </source>
</evidence>
<evidence type="ECO:0000256" key="10">
    <source>
        <dbReference type="ARBA" id="ARBA00023303"/>
    </source>
</evidence>
<dbReference type="Proteomes" id="UP001444071">
    <property type="component" value="Unassembled WGS sequence"/>
</dbReference>
<dbReference type="PANTHER" id="PTHR18966">
    <property type="entry name" value="IONOTROPIC GLUTAMATE RECEPTOR"/>
    <property type="match status" value="1"/>
</dbReference>
<evidence type="ECO:0000256" key="11">
    <source>
        <dbReference type="SAM" id="Phobius"/>
    </source>
</evidence>
<dbReference type="Gene3D" id="3.40.190.10">
    <property type="entry name" value="Periplasmic binding protein-like II"/>
    <property type="match status" value="1"/>
</dbReference>
<feature type="transmembrane region" description="Helical" evidence="11">
    <location>
        <begin position="85"/>
        <end position="104"/>
    </location>
</feature>
<proteinExistence type="predicted"/>
<evidence type="ECO:0000256" key="1">
    <source>
        <dbReference type="ARBA" id="ARBA00004141"/>
    </source>
</evidence>
<keyword evidence="9" id="KW-1071">Ligand-gated ion channel</keyword>
<evidence type="ECO:0000256" key="3">
    <source>
        <dbReference type="ARBA" id="ARBA00022692"/>
    </source>
</evidence>
<keyword evidence="7 13" id="KW-0675">Receptor</keyword>
<protein>
    <submittedName>
        <fullName evidence="13">Glutamate receptor ionotropic, NMDA 1</fullName>
    </submittedName>
</protein>
<evidence type="ECO:0000256" key="6">
    <source>
        <dbReference type="ARBA" id="ARBA00023136"/>
    </source>
</evidence>
<evidence type="ECO:0000256" key="4">
    <source>
        <dbReference type="ARBA" id="ARBA00022989"/>
    </source>
</evidence>
<comment type="subcellular location">
    <subcellularLocation>
        <location evidence="1">Membrane</location>
        <topology evidence="1">Multi-pass membrane protein</topology>
    </subcellularLocation>
</comment>
<gene>
    <name evidence="13" type="primary">GRIN1_3</name>
    <name evidence="13" type="ORF">XENORESO_019102</name>
</gene>
<keyword evidence="14" id="KW-1185">Reference proteome</keyword>
<keyword evidence="5" id="KW-0406">Ion transport</keyword>
<keyword evidence="4 11" id="KW-1133">Transmembrane helix</keyword>
<sequence>MGPADPALTSLLQVNNSNKKEWNGMMGELLGGLADMIVAPLTINNERAQYIEFSKPFKYQGLTILVKKEIPRSTLDSFMQPFQSTLWLLVGLSVHVVAVMLYLLDRF</sequence>
<dbReference type="SUPFAM" id="SSF53850">
    <property type="entry name" value="Periplasmic binding protein-like II"/>
    <property type="match status" value="1"/>
</dbReference>
<evidence type="ECO:0000313" key="14">
    <source>
        <dbReference type="Proteomes" id="UP001444071"/>
    </source>
</evidence>
<evidence type="ECO:0000256" key="7">
    <source>
        <dbReference type="ARBA" id="ARBA00023170"/>
    </source>
</evidence>
<keyword evidence="8" id="KW-0325">Glycoprotein</keyword>
<reference evidence="13 14" key="1">
    <citation type="submission" date="2021-06" db="EMBL/GenBank/DDBJ databases">
        <authorList>
            <person name="Palmer J.M."/>
        </authorList>
    </citation>
    <scope>NUCLEOTIDE SEQUENCE [LARGE SCALE GENOMIC DNA]</scope>
    <source>
        <strain evidence="13 14">XR_2019</strain>
        <tissue evidence="13">Muscle</tissue>
    </source>
</reference>
<dbReference type="InterPro" id="IPR015683">
    <property type="entry name" value="Ionotropic_Glu_rcpt"/>
</dbReference>
<dbReference type="Pfam" id="PF10613">
    <property type="entry name" value="Lig_chan-Glu_bd"/>
    <property type="match status" value="1"/>
</dbReference>
<evidence type="ECO:0000256" key="5">
    <source>
        <dbReference type="ARBA" id="ARBA00023065"/>
    </source>
</evidence>
<accession>A0ABV0VXJ0</accession>
<keyword evidence="10" id="KW-0407">Ion channel</keyword>
<comment type="caution">
    <text evidence="13">The sequence shown here is derived from an EMBL/GenBank/DDBJ whole genome shotgun (WGS) entry which is preliminary data.</text>
</comment>
<dbReference type="EMBL" id="JAHRIM010016943">
    <property type="protein sequence ID" value="MEQ2261977.1"/>
    <property type="molecule type" value="Genomic_DNA"/>
</dbReference>
<organism evidence="13 14">
    <name type="scientific">Xenotaenia resolanae</name>
    <dbReference type="NCBI Taxonomy" id="208358"/>
    <lineage>
        <taxon>Eukaryota</taxon>
        <taxon>Metazoa</taxon>
        <taxon>Chordata</taxon>
        <taxon>Craniata</taxon>
        <taxon>Vertebrata</taxon>
        <taxon>Euteleostomi</taxon>
        <taxon>Actinopterygii</taxon>
        <taxon>Neopterygii</taxon>
        <taxon>Teleostei</taxon>
        <taxon>Neoteleostei</taxon>
        <taxon>Acanthomorphata</taxon>
        <taxon>Ovalentaria</taxon>
        <taxon>Atherinomorphae</taxon>
        <taxon>Cyprinodontiformes</taxon>
        <taxon>Goodeidae</taxon>
        <taxon>Xenotaenia</taxon>
    </lineage>
</organism>
<keyword evidence="2" id="KW-0813">Transport</keyword>
<keyword evidence="6 11" id="KW-0472">Membrane</keyword>
<feature type="non-terminal residue" evidence="13">
    <location>
        <position position="107"/>
    </location>
</feature>
<feature type="domain" description="Ionotropic glutamate receptor L-glutamate and glycine-binding" evidence="12">
    <location>
        <begin position="16"/>
        <end position="69"/>
    </location>
</feature>
<evidence type="ECO:0000259" key="12">
    <source>
        <dbReference type="Pfam" id="PF10613"/>
    </source>
</evidence>
<evidence type="ECO:0000256" key="8">
    <source>
        <dbReference type="ARBA" id="ARBA00023180"/>
    </source>
</evidence>
<evidence type="ECO:0000256" key="2">
    <source>
        <dbReference type="ARBA" id="ARBA00022448"/>
    </source>
</evidence>
<keyword evidence="3 11" id="KW-0812">Transmembrane</keyword>
<name>A0ABV0VXJ0_9TELE</name>
<evidence type="ECO:0000256" key="9">
    <source>
        <dbReference type="ARBA" id="ARBA00023286"/>
    </source>
</evidence>
<dbReference type="InterPro" id="IPR019594">
    <property type="entry name" value="Glu/Gly-bd"/>
</dbReference>